<dbReference type="InterPro" id="IPR039420">
    <property type="entry name" value="WalR-like"/>
</dbReference>
<dbReference type="PANTHER" id="PTHR48111">
    <property type="entry name" value="REGULATOR OF RPOS"/>
    <property type="match status" value="1"/>
</dbReference>
<dbReference type="Pfam" id="PF00486">
    <property type="entry name" value="Trans_reg_C"/>
    <property type="match status" value="1"/>
</dbReference>
<dbReference type="Gene3D" id="1.10.10.10">
    <property type="entry name" value="Winged helix-like DNA-binding domain superfamily/Winged helix DNA-binding domain"/>
    <property type="match status" value="1"/>
</dbReference>
<dbReference type="RefSeq" id="WP_095073745.1">
    <property type="nucleotide sequence ID" value="NZ_LT899436.1"/>
</dbReference>
<dbReference type="GO" id="GO:0006355">
    <property type="term" value="P:regulation of DNA-templated transcription"/>
    <property type="evidence" value="ECO:0007669"/>
    <property type="project" value="InterPro"/>
</dbReference>
<accession>A0A238UCE7</accession>
<dbReference type="Proteomes" id="UP000215214">
    <property type="component" value="Chromosome TJEJU"/>
</dbReference>
<evidence type="ECO:0000256" key="2">
    <source>
        <dbReference type="ARBA" id="ARBA00023012"/>
    </source>
</evidence>
<dbReference type="PROSITE" id="PS50110">
    <property type="entry name" value="RESPONSE_REGULATORY"/>
    <property type="match status" value="1"/>
</dbReference>
<feature type="domain" description="OmpR/PhoB-type" evidence="7">
    <location>
        <begin position="133"/>
        <end position="231"/>
    </location>
</feature>
<dbReference type="CDD" id="cd00383">
    <property type="entry name" value="trans_reg_C"/>
    <property type="match status" value="1"/>
</dbReference>
<sequence length="237" mass="27655">MRSIKILLIDEDVDFGMVLKNYLLLNGYNVTFTSSVNDISLLISSSRFDLSIVDSKLITTSRTEFIDSVRKNNNDFPVIFLSEEILLEDVFEINKIPLVDYCFKKPFSTEVLIEKIKGIIKSKEREHNKRFSAIEYTIGDFTFNYRTRQLSFKGEEPRRLTPKESKLLKYLSEYKNAIMPKAIALTKIWRDDNYFTSRSMDVYITKLRKYLMCDENIAIVNVRGEGYKLLDNTVQSA</sequence>
<evidence type="ECO:0000256" key="1">
    <source>
        <dbReference type="ARBA" id="ARBA00022553"/>
    </source>
</evidence>
<dbReference type="SMART" id="SM00448">
    <property type="entry name" value="REC"/>
    <property type="match status" value="1"/>
</dbReference>
<evidence type="ECO:0000313" key="8">
    <source>
        <dbReference type="EMBL" id="SNR16883.1"/>
    </source>
</evidence>
<dbReference type="Gene3D" id="3.40.50.2300">
    <property type="match status" value="1"/>
</dbReference>
<dbReference type="InterPro" id="IPR011006">
    <property type="entry name" value="CheY-like_superfamily"/>
</dbReference>
<feature type="modified residue" description="4-aspartylphosphate" evidence="4">
    <location>
        <position position="54"/>
    </location>
</feature>
<protein>
    <submittedName>
        <fullName evidence="8">Two-component system response regulator</fullName>
    </submittedName>
</protein>
<dbReference type="KEGG" id="tje:TJEJU_3232"/>
<dbReference type="SUPFAM" id="SSF46894">
    <property type="entry name" value="C-terminal effector domain of the bipartite response regulators"/>
    <property type="match status" value="1"/>
</dbReference>
<dbReference type="CDD" id="cd00156">
    <property type="entry name" value="REC"/>
    <property type="match status" value="1"/>
</dbReference>
<dbReference type="GO" id="GO:0000156">
    <property type="term" value="F:phosphorelay response regulator activity"/>
    <property type="evidence" value="ECO:0007669"/>
    <property type="project" value="TreeGrafter"/>
</dbReference>
<dbReference type="PANTHER" id="PTHR48111:SF40">
    <property type="entry name" value="PHOSPHATE REGULON TRANSCRIPTIONAL REGULATORY PROTEIN PHOB"/>
    <property type="match status" value="1"/>
</dbReference>
<gene>
    <name evidence="8" type="ORF">TJEJU_3232</name>
</gene>
<dbReference type="SUPFAM" id="SSF52172">
    <property type="entry name" value="CheY-like"/>
    <property type="match status" value="1"/>
</dbReference>
<proteinExistence type="predicted"/>
<dbReference type="OrthoDB" id="9803564at2"/>
<dbReference type="InterPro" id="IPR016032">
    <property type="entry name" value="Sig_transdc_resp-reg_C-effctor"/>
</dbReference>
<keyword evidence="1 4" id="KW-0597">Phosphoprotein</keyword>
<reference evidence="8 9" key="1">
    <citation type="submission" date="2017-07" db="EMBL/GenBank/DDBJ databases">
        <authorList>
            <person name="Sun Z.S."/>
            <person name="Albrecht U."/>
            <person name="Echele G."/>
            <person name="Lee C.C."/>
        </authorList>
    </citation>
    <scope>NUCLEOTIDE SEQUENCE [LARGE SCALE GENOMIC DNA]</scope>
    <source>
        <strain evidence="9">type strain: KCTC 22618</strain>
    </source>
</reference>
<feature type="domain" description="Response regulatory" evidence="6">
    <location>
        <begin position="5"/>
        <end position="120"/>
    </location>
</feature>
<dbReference type="SMART" id="SM00862">
    <property type="entry name" value="Trans_reg_C"/>
    <property type="match status" value="1"/>
</dbReference>
<evidence type="ECO:0000256" key="3">
    <source>
        <dbReference type="ARBA" id="ARBA00023125"/>
    </source>
</evidence>
<dbReference type="EMBL" id="LT899436">
    <property type="protein sequence ID" value="SNR16883.1"/>
    <property type="molecule type" value="Genomic_DNA"/>
</dbReference>
<evidence type="ECO:0000259" key="7">
    <source>
        <dbReference type="PROSITE" id="PS51755"/>
    </source>
</evidence>
<dbReference type="PROSITE" id="PS51755">
    <property type="entry name" value="OMPR_PHOB"/>
    <property type="match status" value="1"/>
</dbReference>
<dbReference type="Pfam" id="PF00072">
    <property type="entry name" value="Response_reg"/>
    <property type="match status" value="1"/>
</dbReference>
<keyword evidence="3 5" id="KW-0238">DNA-binding</keyword>
<keyword evidence="9" id="KW-1185">Reference proteome</keyword>
<dbReference type="GO" id="GO:0000976">
    <property type="term" value="F:transcription cis-regulatory region binding"/>
    <property type="evidence" value="ECO:0007669"/>
    <property type="project" value="TreeGrafter"/>
</dbReference>
<evidence type="ECO:0000256" key="5">
    <source>
        <dbReference type="PROSITE-ProRule" id="PRU01091"/>
    </source>
</evidence>
<dbReference type="InterPro" id="IPR001789">
    <property type="entry name" value="Sig_transdc_resp-reg_receiver"/>
</dbReference>
<name>A0A238UCE7_9FLAO</name>
<keyword evidence="2" id="KW-0902">Two-component regulatory system</keyword>
<evidence type="ECO:0000256" key="4">
    <source>
        <dbReference type="PROSITE-ProRule" id="PRU00169"/>
    </source>
</evidence>
<evidence type="ECO:0000313" key="9">
    <source>
        <dbReference type="Proteomes" id="UP000215214"/>
    </source>
</evidence>
<dbReference type="GO" id="GO:0032993">
    <property type="term" value="C:protein-DNA complex"/>
    <property type="evidence" value="ECO:0007669"/>
    <property type="project" value="TreeGrafter"/>
</dbReference>
<feature type="DNA-binding region" description="OmpR/PhoB-type" evidence="5">
    <location>
        <begin position="133"/>
        <end position="231"/>
    </location>
</feature>
<evidence type="ECO:0000259" key="6">
    <source>
        <dbReference type="PROSITE" id="PS50110"/>
    </source>
</evidence>
<organism evidence="8 9">
    <name type="scientific">Tenacibaculum jejuense</name>
    <dbReference type="NCBI Taxonomy" id="584609"/>
    <lineage>
        <taxon>Bacteria</taxon>
        <taxon>Pseudomonadati</taxon>
        <taxon>Bacteroidota</taxon>
        <taxon>Flavobacteriia</taxon>
        <taxon>Flavobacteriales</taxon>
        <taxon>Flavobacteriaceae</taxon>
        <taxon>Tenacibaculum</taxon>
    </lineage>
</organism>
<dbReference type="InterPro" id="IPR036388">
    <property type="entry name" value="WH-like_DNA-bd_sf"/>
</dbReference>
<dbReference type="InterPro" id="IPR001867">
    <property type="entry name" value="OmpR/PhoB-type_DNA-bd"/>
</dbReference>
<dbReference type="AlphaFoldDB" id="A0A238UCE7"/>